<keyword evidence="5" id="KW-0378">Hydrolase</keyword>
<evidence type="ECO:0000256" key="2">
    <source>
        <dbReference type="ARBA" id="ARBA00005992"/>
    </source>
</evidence>
<accession>S7V8P2</accession>
<dbReference type="STRING" id="897.B2D07_18090"/>
<evidence type="ECO:0000256" key="1">
    <source>
        <dbReference type="ARBA" id="ARBA00004752"/>
    </source>
</evidence>
<feature type="domain" description="L,D-TPase catalytic" evidence="10">
    <location>
        <begin position="69"/>
        <end position="202"/>
    </location>
</feature>
<dbReference type="Gene3D" id="2.40.440.10">
    <property type="entry name" value="L,D-transpeptidase catalytic domain-like"/>
    <property type="match status" value="1"/>
</dbReference>
<proteinExistence type="inferred from homology"/>
<dbReference type="InterPro" id="IPR050979">
    <property type="entry name" value="LD-transpeptidase"/>
</dbReference>
<dbReference type="CDD" id="cd16913">
    <property type="entry name" value="YkuD_like"/>
    <property type="match status" value="1"/>
</dbReference>
<dbReference type="InterPro" id="IPR038063">
    <property type="entry name" value="Transpep_catalytic_dom"/>
</dbReference>
<dbReference type="Proteomes" id="UP000014977">
    <property type="component" value="Unassembled WGS sequence"/>
</dbReference>
<dbReference type="Pfam" id="PF03734">
    <property type="entry name" value="YkuD"/>
    <property type="match status" value="1"/>
</dbReference>
<keyword evidence="12" id="KW-1185">Reference proteome</keyword>
<dbReference type="GO" id="GO:0005576">
    <property type="term" value="C:extracellular region"/>
    <property type="evidence" value="ECO:0007669"/>
    <property type="project" value="TreeGrafter"/>
</dbReference>
<dbReference type="InterPro" id="IPR018392">
    <property type="entry name" value="LysM"/>
</dbReference>
<evidence type="ECO:0000259" key="10">
    <source>
        <dbReference type="PROSITE" id="PS52029"/>
    </source>
</evidence>
<gene>
    <name evidence="11" type="ORF">dsmv_1380</name>
</gene>
<keyword evidence="7 9" id="KW-0573">Peptidoglycan synthesis</keyword>
<keyword evidence="8 9" id="KW-0961">Cell wall biogenesis/degradation</keyword>
<organism evidence="11 12">
    <name type="scientific">Desulfococcus multivorans DSM 2059</name>
    <dbReference type="NCBI Taxonomy" id="1121405"/>
    <lineage>
        <taxon>Bacteria</taxon>
        <taxon>Pseudomonadati</taxon>
        <taxon>Thermodesulfobacteriota</taxon>
        <taxon>Desulfobacteria</taxon>
        <taxon>Desulfobacterales</taxon>
        <taxon>Desulfococcaceae</taxon>
        <taxon>Desulfococcus</taxon>
    </lineage>
</organism>
<keyword evidence="3" id="KW-0328">Glycosyltransferase</keyword>
<evidence type="ECO:0000256" key="7">
    <source>
        <dbReference type="ARBA" id="ARBA00022984"/>
    </source>
</evidence>
<dbReference type="PANTHER" id="PTHR30582:SF24">
    <property type="entry name" value="L,D-TRANSPEPTIDASE ERFK_SRFK-RELATED"/>
    <property type="match status" value="1"/>
</dbReference>
<dbReference type="UniPathway" id="UPA00219"/>
<dbReference type="PANTHER" id="PTHR30582">
    <property type="entry name" value="L,D-TRANSPEPTIDASE"/>
    <property type="match status" value="1"/>
</dbReference>
<evidence type="ECO:0000256" key="8">
    <source>
        <dbReference type="ARBA" id="ARBA00023316"/>
    </source>
</evidence>
<dbReference type="GO" id="GO:0008360">
    <property type="term" value="P:regulation of cell shape"/>
    <property type="evidence" value="ECO:0007669"/>
    <property type="project" value="UniProtKB-UniRule"/>
</dbReference>
<comment type="similarity">
    <text evidence="2">Belongs to the YkuD family.</text>
</comment>
<evidence type="ECO:0000313" key="12">
    <source>
        <dbReference type="Proteomes" id="UP000014977"/>
    </source>
</evidence>
<dbReference type="GO" id="GO:0071972">
    <property type="term" value="F:peptidoglycan L,D-transpeptidase activity"/>
    <property type="evidence" value="ECO:0007669"/>
    <property type="project" value="TreeGrafter"/>
</dbReference>
<dbReference type="EMBL" id="ATHJ01000058">
    <property type="protein sequence ID" value="EPR43059.1"/>
    <property type="molecule type" value="Genomic_DNA"/>
</dbReference>
<dbReference type="SUPFAM" id="SSF54106">
    <property type="entry name" value="LysM domain"/>
    <property type="match status" value="1"/>
</dbReference>
<dbReference type="SUPFAM" id="SSF141523">
    <property type="entry name" value="L,D-transpeptidase catalytic domain-like"/>
    <property type="match status" value="1"/>
</dbReference>
<dbReference type="PATRIC" id="fig|1121405.3.peg.696"/>
<keyword evidence="6 9" id="KW-0133">Cell shape</keyword>
<dbReference type="CDD" id="cd00118">
    <property type="entry name" value="LysM"/>
    <property type="match status" value="1"/>
</dbReference>
<comment type="caution">
    <text evidence="11">The sequence shown here is derived from an EMBL/GenBank/DDBJ whole genome shotgun (WGS) entry which is preliminary data.</text>
</comment>
<comment type="pathway">
    <text evidence="1 9">Cell wall biogenesis; peptidoglycan biosynthesis.</text>
</comment>
<evidence type="ECO:0000256" key="6">
    <source>
        <dbReference type="ARBA" id="ARBA00022960"/>
    </source>
</evidence>
<evidence type="ECO:0000256" key="4">
    <source>
        <dbReference type="ARBA" id="ARBA00022679"/>
    </source>
</evidence>
<dbReference type="GO" id="GO:0016757">
    <property type="term" value="F:glycosyltransferase activity"/>
    <property type="evidence" value="ECO:0007669"/>
    <property type="project" value="UniProtKB-KW"/>
</dbReference>
<evidence type="ECO:0000313" key="11">
    <source>
        <dbReference type="EMBL" id="EPR43059.1"/>
    </source>
</evidence>
<dbReference type="AlphaFoldDB" id="S7V8P2"/>
<evidence type="ECO:0000256" key="9">
    <source>
        <dbReference type="PROSITE-ProRule" id="PRU01373"/>
    </source>
</evidence>
<dbReference type="RefSeq" id="WP_020875727.1">
    <property type="nucleotide sequence ID" value="NZ_ATHJ01000058.1"/>
</dbReference>
<dbReference type="PROSITE" id="PS52029">
    <property type="entry name" value="LD_TPASE"/>
    <property type="match status" value="1"/>
</dbReference>
<keyword evidence="4" id="KW-0808">Transferase</keyword>
<dbReference type="GO" id="GO:0071555">
    <property type="term" value="P:cell wall organization"/>
    <property type="evidence" value="ECO:0007669"/>
    <property type="project" value="UniProtKB-UniRule"/>
</dbReference>
<evidence type="ECO:0000256" key="5">
    <source>
        <dbReference type="ARBA" id="ARBA00022801"/>
    </source>
</evidence>
<dbReference type="OrthoDB" id="9787225at2"/>
<evidence type="ECO:0000256" key="3">
    <source>
        <dbReference type="ARBA" id="ARBA00022676"/>
    </source>
</evidence>
<dbReference type="InterPro" id="IPR036779">
    <property type="entry name" value="LysM_dom_sf"/>
</dbReference>
<feature type="active site" description="Nucleophile" evidence="9">
    <location>
        <position position="178"/>
    </location>
</feature>
<dbReference type="Gene3D" id="3.10.350.10">
    <property type="entry name" value="LysM domain"/>
    <property type="match status" value="1"/>
</dbReference>
<protein>
    <submittedName>
        <fullName evidence="11">ErfK/YbiS/YcfS/YnhG family protein</fullName>
    </submittedName>
</protein>
<dbReference type="eggNOG" id="COG1376">
    <property type="taxonomic scope" value="Bacteria"/>
</dbReference>
<sequence length="275" mass="30290">MSSDTTLYGTARHLKVNEGDTLLDIARDMGLGYNQITAANPDIDPWVPPKGSLVLIPSAFVLPEDRIASGIVVNLAEMRLYYFFSNGGHDYFITAPIGIGAEGFLTKLGTYTVKSKTPNPTWVVPESIRKLEPDLPAKVPPGPDNPLGDYVFRLSQMLYAIHGTNKPWGIGRRVSHGCMRMYPEDVAALFPLVSVGTTVRVIYEPIKFGWGDGKCWIQVFDDFDDRLGNPLPTVMGELSDYEKAKGALDIDFKALFRALKEKNGVPAAVARLRKS</sequence>
<dbReference type="InterPro" id="IPR005490">
    <property type="entry name" value="LD_TPept_cat_dom"/>
</dbReference>
<reference evidence="11 12" key="1">
    <citation type="journal article" date="2013" name="Genome Announc.">
        <title>Draft genome sequences for three mercury-methylating, sulfate-reducing bacteria.</title>
        <authorList>
            <person name="Brown S.D."/>
            <person name="Hurt R.A.Jr."/>
            <person name="Gilmour C.C."/>
            <person name="Elias D.A."/>
        </authorList>
    </citation>
    <scope>NUCLEOTIDE SEQUENCE [LARGE SCALE GENOMIC DNA]</scope>
    <source>
        <strain evidence="11 12">DSM 2059</strain>
    </source>
</reference>
<dbReference type="GO" id="GO:0018104">
    <property type="term" value="P:peptidoglycan-protein cross-linking"/>
    <property type="evidence" value="ECO:0007669"/>
    <property type="project" value="TreeGrafter"/>
</dbReference>
<feature type="active site" description="Proton donor/acceptor" evidence="9">
    <location>
        <position position="162"/>
    </location>
</feature>
<name>S7V8P2_DESML</name>